<evidence type="ECO:0000313" key="2">
    <source>
        <dbReference type="Proteomes" id="UP000286031"/>
    </source>
</evidence>
<proteinExistence type="predicted"/>
<comment type="caution">
    <text evidence="1">The sequence shown here is derived from an EMBL/GenBank/DDBJ whole genome shotgun (WGS) entry which is preliminary data.</text>
</comment>
<organism evidence="1 2">
    <name type="scientific">Bacteroides ovatus</name>
    <dbReference type="NCBI Taxonomy" id="28116"/>
    <lineage>
        <taxon>Bacteria</taxon>
        <taxon>Pseudomonadati</taxon>
        <taxon>Bacteroidota</taxon>
        <taxon>Bacteroidia</taxon>
        <taxon>Bacteroidales</taxon>
        <taxon>Bacteroidaceae</taxon>
        <taxon>Bacteroides</taxon>
    </lineage>
</organism>
<dbReference type="Pfam" id="PF16872">
    <property type="entry name" value="putAbiC"/>
    <property type="match status" value="1"/>
</dbReference>
<reference evidence="1 2" key="1">
    <citation type="submission" date="2018-08" db="EMBL/GenBank/DDBJ databases">
        <title>A genome reference for cultivated species of the human gut microbiota.</title>
        <authorList>
            <person name="Zou Y."/>
            <person name="Xue W."/>
            <person name="Luo G."/>
        </authorList>
    </citation>
    <scope>NUCLEOTIDE SEQUENCE [LARGE SCALE GENOMIC DNA]</scope>
    <source>
        <strain evidence="1 2">AF04-46</strain>
    </source>
</reference>
<dbReference type="InterPro" id="IPR031709">
    <property type="entry name" value="PutAbiC"/>
</dbReference>
<dbReference type="RefSeq" id="WP_004311547.1">
    <property type="nucleotide sequence ID" value="NZ_CP103195.1"/>
</dbReference>
<dbReference type="Proteomes" id="UP000286031">
    <property type="component" value="Unassembled WGS sequence"/>
</dbReference>
<dbReference type="AlphaFoldDB" id="A0A139KWZ6"/>
<evidence type="ECO:0000313" key="1">
    <source>
        <dbReference type="EMBL" id="RGX10401.1"/>
    </source>
</evidence>
<accession>A0A139KWZ6</accession>
<name>A0A139KWZ6_BACOV</name>
<gene>
    <name evidence="1" type="ORF">DWV35_09855</name>
</gene>
<sequence length="337" mass="39549">MKRPQIDIIKYALIATAIFTLILILVYVYRFHHGLSYNHNDFADFGSYLGSITGLLAFIGVLYTIKDSQINRQIDNERSTFYNLLGLYQHQVDTNKYTEHQIEKTGIEAFKAYAHEARSLFYAYVIYHFIKDGEKFPSELTQVSKLDEQAFLEIYTKFGVHSTTELNVLLKSRDPKYYYDTIYEIKGIIMSSKIHEMYRIIVASICNRICIEKRYQQLYKFIRNVGDYLYGQYGQYLGQYHRNIYYLLDSIQNFKYPNDYSKIFRAQLSSDELTVILFNSMSSQSTLKTISLLKKFDIFNNIIALELPISGYDTEKEIVIQTINSLFHEFIADSTNK</sequence>
<dbReference type="EMBL" id="QSBI01000010">
    <property type="protein sequence ID" value="RGX10401.1"/>
    <property type="molecule type" value="Genomic_DNA"/>
</dbReference>
<protein>
    <submittedName>
        <fullName evidence="1">Uncharacterized protein</fullName>
    </submittedName>
</protein>